<dbReference type="STRING" id="1560345.AWL63_02385"/>
<dbReference type="SUPFAM" id="SSF48452">
    <property type="entry name" value="TPR-like"/>
    <property type="match status" value="1"/>
</dbReference>
<dbReference type="Proteomes" id="UP000094256">
    <property type="component" value="Chromosome"/>
</dbReference>
<dbReference type="Gene3D" id="1.25.40.10">
    <property type="entry name" value="Tetratricopeptide repeat domain"/>
    <property type="match status" value="1"/>
</dbReference>
<name>A0A1B3Z6E4_9SPHN</name>
<dbReference type="KEGG" id="span:AWL63_02385"/>
<sequence length="148" mass="15404">MNPIEALLGTAHAARQAGDLAAAIDHQTVAIEMLRGGSNPLALAQALRHRADMLIESDRAGDAEQDCAQALWFYAQVPDAPPLDIANAVRCAATQAEAVGDVAGAILLWREARTRYAALTDLFEAMTGSAANPGVAEATARIEALGGE</sequence>
<dbReference type="InterPro" id="IPR011990">
    <property type="entry name" value="TPR-like_helical_dom_sf"/>
</dbReference>
<protein>
    <recommendedName>
        <fullName evidence="3">Tetratrico peptide repeat group 5 domain-containing protein</fullName>
    </recommendedName>
</protein>
<dbReference type="RefSeq" id="WP_069203583.1">
    <property type="nucleotide sequence ID" value="NZ_CP014168.1"/>
</dbReference>
<evidence type="ECO:0008006" key="3">
    <source>
        <dbReference type="Google" id="ProtNLM"/>
    </source>
</evidence>
<organism evidence="1 2">
    <name type="scientific">Sphingomonas panacis</name>
    <dbReference type="NCBI Taxonomy" id="1560345"/>
    <lineage>
        <taxon>Bacteria</taxon>
        <taxon>Pseudomonadati</taxon>
        <taxon>Pseudomonadota</taxon>
        <taxon>Alphaproteobacteria</taxon>
        <taxon>Sphingomonadales</taxon>
        <taxon>Sphingomonadaceae</taxon>
        <taxon>Sphingomonas</taxon>
    </lineage>
</organism>
<dbReference type="AlphaFoldDB" id="A0A1B3Z6E4"/>
<keyword evidence="2" id="KW-1185">Reference proteome</keyword>
<dbReference type="EMBL" id="CP014168">
    <property type="protein sequence ID" value="AOH82999.1"/>
    <property type="molecule type" value="Genomic_DNA"/>
</dbReference>
<accession>A0A1B3Z6E4</accession>
<evidence type="ECO:0000313" key="2">
    <source>
        <dbReference type="Proteomes" id="UP000094256"/>
    </source>
</evidence>
<evidence type="ECO:0000313" key="1">
    <source>
        <dbReference type="EMBL" id="AOH82999.1"/>
    </source>
</evidence>
<reference evidence="1 2" key="1">
    <citation type="submission" date="2016-01" db="EMBL/GenBank/DDBJ databases">
        <title>Complete genome and mega plasmid sequence of Sphingomonas panacis DCY99 elicits systemic resistance in rice to Xanthomonas oryzae.</title>
        <authorList>
            <person name="Kim Y.J."/>
            <person name="Yang D.C."/>
            <person name="Sing P."/>
        </authorList>
    </citation>
    <scope>NUCLEOTIDE SEQUENCE [LARGE SCALE GENOMIC DNA]</scope>
    <source>
        <strain evidence="1 2">DCY99</strain>
    </source>
</reference>
<gene>
    <name evidence="1" type="ORF">AWL63_02385</name>
</gene>
<proteinExistence type="predicted"/>